<gene>
    <name evidence="3" type="ORF">GGR88_002229</name>
</gene>
<comment type="caution">
    <text evidence="3">The sequence shown here is derived from an EMBL/GenBank/DDBJ whole genome shotgun (WGS) entry which is preliminary data.</text>
</comment>
<dbReference type="NCBIfam" id="TIGR02595">
    <property type="entry name" value="PEP_CTERM"/>
    <property type="match status" value="1"/>
</dbReference>
<dbReference type="EMBL" id="JAATJE010000002">
    <property type="protein sequence ID" value="NJC34715.1"/>
    <property type="molecule type" value="Genomic_DNA"/>
</dbReference>
<feature type="domain" description="Ice-binding protein C-terminal" evidence="2">
    <location>
        <begin position="145"/>
        <end position="169"/>
    </location>
</feature>
<dbReference type="NCBIfam" id="NF035944">
    <property type="entry name" value="PEPxxWA-CTERM"/>
    <property type="match status" value="1"/>
</dbReference>
<sequence length="178" mass="18779">MIRYAFAAFAAISMSAPAAAATFDFDARFTSGPLARIAGSYTIDDFDRLTAIDLVIGDTRFDLSNSEAATSSFIFGSSFSVYGTLDGGSFLTSGIDDFELSISSMIDLSDILGPPIVTYGFAYATGSSQDMVSATSVIITERAAAVPEPATWAMMISGFGAVGCAMRRRQWRGHPAQA</sequence>
<dbReference type="InterPro" id="IPR013424">
    <property type="entry name" value="Ice-binding_C"/>
</dbReference>
<accession>A0ABX0XPX1</accession>
<evidence type="ECO:0000256" key="1">
    <source>
        <dbReference type="SAM" id="SignalP"/>
    </source>
</evidence>
<protein>
    <recommendedName>
        <fullName evidence="2">Ice-binding protein C-terminal domain-containing protein</fullName>
    </recommendedName>
</protein>
<proteinExistence type="predicted"/>
<reference evidence="3 4" key="1">
    <citation type="submission" date="2020-03" db="EMBL/GenBank/DDBJ databases">
        <title>Genomic Encyclopedia of Type Strains, Phase IV (KMG-IV): sequencing the most valuable type-strain genomes for metagenomic binning, comparative biology and taxonomic classification.</title>
        <authorList>
            <person name="Goeker M."/>
        </authorList>
    </citation>
    <scope>NUCLEOTIDE SEQUENCE [LARGE SCALE GENOMIC DNA]</scope>
    <source>
        <strain evidence="3 4">DSM 27651</strain>
    </source>
</reference>
<feature type="chain" id="PRO_5046089515" description="Ice-binding protein C-terminal domain-containing protein" evidence="1">
    <location>
        <begin position="21"/>
        <end position="178"/>
    </location>
</feature>
<dbReference type="Proteomes" id="UP000734218">
    <property type="component" value="Unassembled WGS sequence"/>
</dbReference>
<evidence type="ECO:0000313" key="4">
    <source>
        <dbReference type="Proteomes" id="UP000734218"/>
    </source>
</evidence>
<dbReference type="Pfam" id="PF07589">
    <property type="entry name" value="PEP-CTERM"/>
    <property type="match status" value="1"/>
</dbReference>
<organism evidence="3 4">
    <name type="scientific">Sphingomonas jejuensis</name>
    <dbReference type="NCBI Taxonomy" id="904715"/>
    <lineage>
        <taxon>Bacteria</taxon>
        <taxon>Pseudomonadati</taxon>
        <taxon>Pseudomonadota</taxon>
        <taxon>Alphaproteobacteria</taxon>
        <taxon>Sphingomonadales</taxon>
        <taxon>Sphingomonadaceae</taxon>
        <taxon>Sphingomonas</taxon>
    </lineage>
</organism>
<name>A0ABX0XPX1_9SPHN</name>
<evidence type="ECO:0000259" key="2">
    <source>
        <dbReference type="Pfam" id="PF07589"/>
    </source>
</evidence>
<feature type="signal peptide" evidence="1">
    <location>
        <begin position="1"/>
        <end position="20"/>
    </location>
</feature>
<evidence type="ECO:0000313" key="3">
    <source>
        <dbReference type="EMBL" id="NJC34715.1"/>
    </source>
</evidence>
<keyword evidence="4" id="KW-1185">Reference proteome</keyword>
<keyword evidence="1" id="KW-0732">Signal</keyword>